<dbReference type="EMBL" id="FQWD01000009">
    <property type="protein sequence ID" value="SHH35628.1"/>
    <property type="molecule type" value="Genomic_DNA"/>
</dbReference>
<dbReference type="SMART" id="SM00344">
    <property type="entry name" value="HTH_ASNC"/>
    <property type="match status" value="1"/>
</dbReference>
<proteinExistence type="predicted"/>
<keyword evidence="2" id="KW-0238">DNA-binding</keyword>
<dbReference type="OrthoDB" id="5476at2"/>
<dbReference type="InterPro" id="IPR036390">
    <property type="entry name" value="WH_DNA-bd_sf"/>
</dbReference>
<feature type="domain" description="HTH asnC-type" evidence="4">
    <location>
        <begin position="1"/>
        <end position="62"/>
    </location>
</feature>
<dbReference type="Gene3D" id="1.10.10.10">
    <property type="entry name" value="Winged helix-like DNA-binding domain superfamily/Winged helix DNA-binding domain"/>
    <property type="match status" value="1"/>
</dbReference>
<gene>
    <name evidence="5" type="ORF">SAMN05216361_4368</name>
</gene>
<dbReference type="PANTHER" id="PTHR30154">
    <property type="entry name" value="LEUCINE-RESPONSIVE REGULATORY PROTEIN"/>
    <property type="match status" value="1"/>
</dbReference>
<reference evidence="6" key="1">
    <citation type="submission" date="2016-11" db="EMBL/GenBank/DDBJ databases">
        <authorList>
            <person name="Varghese N."/>
            <person name="Submissions S."/>
        </authorList>
    </citation>
    <scope>NUCLEOTIDE SEQUENCE [LARGE SCALE GENOMIC DNA]</scope>
    <source>
        <strain evidence="6">CGMCC 1.8995</strain>
    </source>
</reference>
<dbReference type="Proteomes" id="UP000184520">
    <property type="component" value="Unassembled WGS sequence"/>
</dbReference>
<dbReference type="InterPro" id="IPR000485">
    <property type="entry name" value="AsnC-type_HTH_dom"/>
</dbReference>
<dbReference type="SUPFAM" id="SSF46785">
    <property type="entry name" value="Winged helix' DNA-binding domain"/>
    <property type="match status" value="1"/>
</dbReference>
<organism evidence="5 6">
    <name type="scientific">Marisediminitalea aggregata</name>
    <dbReference type="NCBI Taxonomy" id="634436"/>
    <lineage>
        <taxon>Bacteria</taxon>
        <taxon>Pseudomonadati</taxon>
        <taxon>Pseudomonadota</taxon>
        <taxon>Gammaproteobacteria</taxon>
        <taxon>Alteromonadales</taxon>
        <taxon>Alteromonadaceae</taxon>
        <taxon>Marisediminitalea</taxon>
    </lineage>
</organism>
<dbReference type="GO" id="GO:0005829">
    <property type="term" value="C:cytosol"/>
    <property type="evidence" value="ECO:0007669"/>
    <property type="project" value="TreeGrafter"/>
</dbReference>
<keyword evidence="1" id="KW-0805">Transcription regulation</keyword>
<protein>
    <submittedName>
        <fullName evidence="5">Lrp/AsnC family transcriptional regulator, leucine-responsive regulatory protein</fullName>
    </submittedName>
</protein>
<dbReference type="PROSITE" id="PS50956">
    <property type="entry name" value="HTH_ASNC_2"/>
    <property type="match status" value="1"/>
</dbReference>
<name>A0A1M5SBH0_9ALTE</name>
<dbReference type="GO" id="GO:0043565">
    <property type="term" value="F:sequence-specific DNA binding"/>
    <property type="evidence" value="ECO:0007669"/>
    <property type="project" value="InterPro"/>
</dbReference>
<dbReference type="STRING" id="634436.SAMN05216361_4368"/>
<dbReference type="PANTHER" id="PTHR30154:SF53">
    <property type="entry name" value="HTH-TYPE TRANSCRIPTIONAL REGULATOR LRPC"/>
    <property type="match status" value="1"/>
</dbReference>
<dbReference type="PRINTS" id="PR00033">
    <property type="entry name" value="HTHASNC"/>
</dbReference>
<dbReference type="RefSeq" id="WP_073325287.1">
    <property type="nucleotide sequence ID" value="NZ_FQWD01000009.1"/>
</dbReference>
<sequence>MDKKNTRIVNALLKNARISISDLAKEACLSAPATAERLRKLEEQGVITGYKAIVDLRTMGHAVSAVIRVKPFAGKEPKVIKYIQASESILKAYNVTGEYAFVLEVSLASTTVLDTMLEEMSQFCITDTSVILSDVTGDDFRISS</sequence>
<dbReference type="InterPro" id="IPR019888">
    <property type="entry name" value="Tscrpt_reg_AsnC-like"/>
</dbReference>
<evidence type="ECO:0000256" key="3">
    <source>
        <dbReference type="ARBA" id="ARBA00023163"/>
    </source>
</evidence>
<dbReference type="InterPro" id="IPR036388">
    <property type="entry name" value="WH-like_DNA-bd_sf"/>
</dbReference>
<keyword evidence="6" id="KW-1185">Reference proteome</keyword>
<dbReference type="SUPFAM" id="SSF54909">
    <property type="entry name" value="Dimeric alpha+beta barrel"/>
    <property type="match status" value="1"/>
</dbReference>
<dbReference type="Gene3D" id="3.30.70.920">
    <property type="match status" value="1"/>
</dbReference>
<dbReference type="AlphaFoldDB" id="A0A1M5SBH0"/>
<evidence type="ECO:0000313" key="6">
    <source>
        <dbReference type="Proteomes" id="UP000184520"/>
    </source>
</evidence>
<dbReference type="InterPro" id="IPR011008">
    <property type="entry name" value="Dimeric_a/b-barrel"/>
</dbReference>
<evidence type="ECO:0000259" key="4">
    <source>
        <dbReference type="PROSITE" id="PS50956"/>
    </source>
</evidence>
<dbReference type="InterPro" id="IPR019887">
    <property type="entry name" value="Tscrpt_reg_AsnC/Lrp_C"/>
</dbReference>
<dbReference type="Pfam" id="PF13412">
    <property type="entry name" value="HTH_24"/>
    <property type="match status" value="1"/>
</dbReference>
<dbReference type="GO" id="GO:0043200">
    <property type="term" value="P:response to amino acid"/>
    <property type="evidence" value="ECO:0007669"/>
    <property type="project" value="TreeGrafter"/>
</dbReference>
<dbReference type="Pfam" id="PF01037">
    <property type="entry name" value="AsnC_trans_reg"/>
    <property type="match status" value="1"/>
</dbReference>
<dbReference type="CDD" id="cd00090">
    <property type="entry name" value="HTH_ARSR"/>
    <property type="match status" value="1"/>
</dbReference>
<accession>A0A1M5SBH0</accession>
<dbReference type="InterPro" id="IPR011991">
    <property type="entry name" value="ArsR-like_HTH"/>
</dbReference>
<evidence type="ECO:0000313" key="5">
    <source>
        <dbReference type="EMBL" id="SHH35628.1"/>
    </source>
</evidence>
<keyword evidence="3" id="KW-0804">Transcription</keyword>
<evidence type="ECO:0000256" key="1">
    <source>
        <dbReference type="ARBA" id="ARBA00023015"/>
    </source>
</evidence>
<dbReference type="GO" id="GO:0006355">
    <property type="term" value="P:regulation of DNA-templated transcription"/>
    <property type="evidence" value="ECO:0007669"/>
    <property type="project" value="UniProtKB-ARBA"/>
</dbReference>
<evidence type="ECO:0000256" key="2">
    <source>
        <dbReference type="ARBA" id="ARBA00023125"/>
    </source>
</evidence>